<keyword evidence="2" id="KW-1185">Reference proteome</keyword>
<accession>A0ABP8C4H1</accession>
<dbReference type="Proteomes" id="UP001501710">
    <property type="component" value="Unassembled WGS sequence"/>
</dbReference>
<evidence type="ECO:0000313" key="1">
    <source>
        <dbReference type="EMBL" id="GAA4233553.1"/>
    </source>
</evidence>
<organism evidence="1 2">
    <name type="scientific">Actinomadura meridiana</name>
    <dbReference type="NCBI Taxonomy" id="559626"/>
    <lineage>
        <taxon>Bacteria</taxon>
        <taxon>Bacillati</taxon>
        <taxon>Actinomycetota</taxon>
        <taxon>Actinomycetes</taxon>
        <taxon>Streptosporangiales</taxon>
        <taxon>Thermomonosporaceae</taxon>
        <taxon>Actinomadura</taxon>
    </lineage>
</organism>
<protein>
    <submittedName>
        <fullName evidence="1">Uncharacterized protein</fullName>
    </submittedName>
</protein>
<reference evidence="2" key="1">
    <citation type="journal article" date="2019" name="Int. J. Syst. Evol. Microbiol.">
        <title>The Global Catalogue of Microorganisms (GCM) 10K type strain sequencing project: providing services to taxonomists for standard genome sequencing and annotation.</title>
        <authorList>
            <consortium name="The Broad Institute Genomics Platform"/>
            <consortium name="The Broad Institute Genome Sequencing Center for Infectious Disease"/>
            <person name="Wu L."/>
            <person name="Ma J."/>
        </authorList>
    </citation>
    <scope>NUCLEOTIDE SEQUENCE [LARGE SCALE GENOMIC DNA]</scope>
    <source>
        <strain evidence="2">JCM 17440</strain>
    </source>
</reference>
<dbReference type="RefSeq" id="WP_344898032.1">
    <property type="nucleotide sequence ID" value="NZ_BAABAS010000007.1"/>
</dbReference>
<proteinExistence type="predicted"/>
<evidence type="ECO:0000313" key="2">
    <source>
        <dbReference type="Proteomes" id="UP001501710"/>
    </source>
</evidence>
<dbReference type="EMBL" id="BAABAS010000007">
    <property type="protein sequence ID" value="GAA4233553.1"/>
    <property type="molecule type" value="Genomic_DNA"/>
</dbReference>
<name>A0ABP8C4H1_9ACTN</name>
<comment type="caution">
    <text evidence="1">The sequence shown here is derived from an EMBL/GenBank/DDBJ whole genome shotgun (WGS) entry which is preliminary data.</text>
</comment>
<sequence>MAKSPRNRRCACGAGAPRGRGVVRALTAILRCCLEGTTLIGLYAMTPDAETILAVRARLSQAHPPGPPCCTGALPDDLRADWADVADR</sequence>
<gene>
    <name evidence="1" type="ORF">GCM10022254_36250</name>
</gene>